<dbReference type="Proteomes" id="UP000195338">
    <property type="component" value="Unassembled WGS sequence"/>
</dbReference>
<reference evidence="2 3" key="1">
    <citation type="submission" date="2016-04" db="EMBL/GenBank/DDBJ databases">
        <authorList>
            <person name="Mornico D."/>
        </authorList>
    </citation>
    <scope>NUCLEOTIDE SEQUENCE [LARGE SCALE GENOMIC DNA]</scope>
    <source>
        <strain evidence="2 3">A121</strain>
    </source>
</reference>
<keyword evidence="1" id="KW-0812">Transmembrane</keyword>
<sequence length="48" mass="5586">MGVKWSTILKHRSIIFLSQHVFCVVFCRLVSILRTAERKVLRLSADNL</sequence>
<feature type="transmembrane region" description="Helical" evidence="1">
    <location>
        <begin position="14"/>
        <end position="33"/>
    </location>
</feature>
<evidence type="ECO:0000313" key="2">
    <source>
        <dbReference type="EMBL" id="SBW23889.1"/>
    </source>
</evidence>
<keyword evidence="3" id="KW-1185">Reference proteome</keyword>
<proteinExistence type="predicted"/>
<comment type="caution">
    <text evidence="2">The sequence shown here is derived from an EMBL/GenBank/DDBJ whole genome shotgun (WGS) entry which is preliminary data.</text>
</comment>
<evidence type="ECO:0000313" key="3">
    <source>
        <dbReference type="Proteomes" id="UP000195338"/>
    </source>
</evidence>
<gene>
    <name evidence="2" type="ORF">BN4901_1337</name>
</gene>
<evidence type="ECO:0000256" key="1">
    <source>
        <dbReference type="SAM" id="Phobius"/>
    </source>
</evidence>
<dbReference type="EMBL" id="FLUX01000011">
    <property type="protein sequence ID" value="SBW23889.1"/>
    <property type="molecule type" value="Genomic_DNA"/>
</dbReference>
<keyword evidence="1" id="KW-0472">Membrane</keyword>
<accession>A0ABY0JLM4</accession>
<keyword evidence="1" id="KW-1133">Transmembrane helix</keyword>
<protein>
    <submittedName>
        <fullName evidence="2">Uncharacterized protein</fullName>
    </submittedName>
</protein>
<name>A0ABY0JLM4_9ENTR</name>
<organism evidence="2 3">
    <name type="scientific">Citrobacter europaeus</name>
    <dbReference type="NCBI Taxonomy" id="1914243"/>
    <lineage>
        <taxon>Bacteria</taxon>
        <taxon>Pseudomonadati</taxon>
        <taxon>Pseudomonadota</taxon>
        <taxon>Gammaproteobacteria</taxon>
        <taxon>Enterobacterales</taxon>
        <taxon>Enterobacteriaceae</taxon>
        <taxon>Citrobacter</taxon>
    </lineage>
</organism>